<accession>A0A7Z0EBQ1</accession>
<name>A0A7Z0EBQ1_9MICO</name>
<dbReference type="SUPFAM" id="SSF159774">
    <property type="entry name" value="YerB-like"/>
    <property type="match status" value="1"/>
</dbReference>
<dbReference type="AlphaFoldDB" id="A0A7Z0EBQ1"/>
<feature type="compositionally biased region" description="Low complexity" evidence="1">
    <location>
        <begin position="47"/>
        <end position="65"/>
    </location>
</feature>
<dbReference type="InterPro" id="IPR021416">
    <property type="entry name" value="DUF3048_N"/>
</dbReference>
<gene>
    <name evidence="4" type="ORF">HNR05_000041</name>
</gene>
<dbReference type="InterPro" id="IPR023158">
    <property type="entry name" value="YerB-like_sf"/>
</dbReference>
<evidence type="ECO:0000259" key="2">
    <source>
        <dbReference type="Pfam" id="PF11258"/>
    </source>
</evidence>
<protein>
    <recommendedName>
        <fullName evidence="6">DUF3048 domain-containing protein</fullName>
    </recommendedName>
</protein>
<keyword evidence="5" id="KW-1185">Reference proteome</keyword>
<feature type="region of interest" description="Disordered" evidence="1">
    <location>
        <begin position="47"/>
        <end position="73"/>
    </location>
</feature>
<dbReference type="EMBL" id="JACCFM010000001">
    <property type="protein sequence ID" value="NYJ18250.1"/>
    <property type="molecule type" value="Genomic_DNA"/>
</dbReference>
<dbReference type="RefSeq" id="WP_179577183.1">
    <property type="nucleotide sequence ID" value="NZ_JACCFM010000001.1"/>
</dbReference>
<feature type="domain" description="DUF3048" evidence="3">
    <location>
        <begin position="237"/>
        <end position="345"/>
    </location>
</feature>
<sequence length="359" mass="38527">MSSETFGPSSSSRSAPEHGRQRAGLWSVVVLIPALLLTACAPATPAVTASPKPRVTVTPTPEPVELAPLRGTPRLPGSVSLPAFSAKIDNHEGARPQIGLERTDIVFEELVEGGLTRYVAVWQSDIPDLLGPVRSIRPMDPDIIVPFGGIVAYSGGQEMFVQMMMDTPLVNAVFDYDDTGLFYRIDDKDSPHDVVVKATDIVAAHPELAPPVQQFEYAEKPDEASAMLAGSPTTTINTRFSDARWPSWSWDPAQASYLRSQEGEPDLDSVGAQLHATNLIVMRVGIDWTYGYVPKTVMVGSGEAWVSTGGKSIHATWSKDAQASPIRVVADDGTLIALAGGNTWIELVPTEDGSVELVP</sequence>
<evidence type="ECO:0000256" key="1">
    <source>
        <dbReference type="SAM" id="MobiDB-lite"/>
    </source>
</evidence>
<dbReference type="Gene3D" id="3.50.90.10">
    <property type="entry name" value="YerB-like"/>
    <property type="match status" value="1"/>
</dbReference>
<dbReference type="Pfam" id="PF11258">
    <property type="entry name" value="DUF3048"/>
    <property type="match status" value="1"/>
</dbReference>
<organism evidence="4 5">
    <name type="scientific">Glaciibacter psychrotolerans</name>
    <dbReference type="NCBI Taxonomy" id="670054"/>
    <lineage>
        <taxon>Bacteria</taxon>
        <taxon>Bacillati</taxon>
        <taxon>Actinomycetota</taxon>
        <taxon>Actinomycetes</taxon>
        <taxon>Micrococcales</taxon>
        <taxon>Microbacteriaceae</taxon>
        <taxon>Glaciibacter</taxon>
    </lineage>
</organism>
<comment type="caution">
    <text evidence="4">The sequence shown here is derived from an EMBL/GenBank/DDBJ whole genome shotgun (WGS) entry which is preliminary data.</text>
</comment>
<evidence type="ECO:0000259" key="3">
    <source>
        <dbReference type="Pfam" id="PF17479"/>
    </source>
</evidence>
<proteinExistence type="predicted"/>
<feature type="domain" description="DUF3048" evidence="2">
    <location>
        <begin position="82"/>
        <end position="204"/>
    </location>
</feature>
<evidence type="ECO:0008006" key="6">
    <source>
        <dbReference type="Google" id="ProtNLM"/>
    </source>
</evidence>
<evidence type="ECO:0000313" key="5">
    <source>
        <dbReference type="Proteomes" id="UP000537260"/>
    </source>
</evidence>
<dbReference type="InterPro" id="IPR035328">
    <property type="entry name" value="DUF3048_C"/>
</dbReference>
<reference evidence="4 5" key="1">
    <citation type="submission" date="2020-07" db="EMBL/GenBank/DDBJ databases">
        <title>Sequencing the genomes of 1000 actinobacteria strains.</title>
        <authorList>
            <person name="Klenk H.-P."/>
        </authorList>
    </citation>
    <scope>NUCLEOTIDE SEQUENCE [LARGE SCALE GENOMIC DNA]</scope>
    <source>
        <strain evidence="4 5">LI1</strain>
    </source>
</reference>
<dbReference type="Proteomes" id="UP000537260">
    <property type="component" value="Unassembled WGS sequence"/>
</dbReference>
<dbReference type="Pfam" id="PF17479">
    <property type="entry name" value="DUF3048_C"/>
    <property type="match status" value="1"/>
</dbReference>
<evidence type="ECO:0000313" key="4">
    <source>
        <dbReference type="EMBL" id="NYJ18250.1"/>
    </source>
</evidence>